<evidence type="ECO:0000256" key="5">
    <source>
        <dbReference type="ARBA" id="ARBA00022490"/>
    </source>
</evidence>
<dbReference type="GO" id="GO:0005737">
    <property type="term" value="C:cytoplasm"/>
    <property type="evidence" value="ECO:0007669"/>
    <property type="project" value="UniProtKB-SubCell"/>
</dbReference>
<evidence type="ECO:0000313" key="10">
    <source>
        <dbReference type="EMBL" id="GCB69747.1"/>
    </source>
</evidence>
<dbReference type="FunFam" id="3.90.870.10:FF:000010">
    <property type="entry name" value="Si:ch211-153b23.4"/>
    <property type="match status" value="1"/>
</dbReference>
<feature type="domain" description="YrdC-like" evidence="9">
    <location>
        <begin position="701"/>
        <end position="895"/>
    </location>
</feature>
<dbReference type="Proteomes" id="UP000288216">
    <property type="component" value="Unassembled WGS sequence"/>
</dbReference>
<dbReference type="OMA" id="SFGYMKS"/>
<dbReference type="NCBIfam" id="TIGR00057">
    <property type="entry name" value="L-threonylcarbamoyladenylate synthase"/>
    <property type="match status" value="1"/>
</dbReference>
<feature type="transmembrane region" description="Helical" evidence="8">
    <location>
        <begin position="554"/>
        <end position="573"/>
    </location>
</feature>
<feature type="transmembrane region" description="Helical" evidence="8">
    <location>
        <begin position="222"/>
        <end position="244"/>
    </location>
</feature>
<keyword evidence="8" id="KW-1133">Transmembrane helix</keyword>
<dbReference type="PANTHER" id="PTHR17490:SF14">
    <property type="entry name" value="THREONYLCARBAMOYL-AMP SYNTHASE"/>
    <property type="match status" value="1"/>
</dbReference>
<feature type="transmembrane region" description="Helical" evidence="8">
    <location>
        <begin position="383"/>
        <end position="400"/>
    </location>
</feature>
<feature type="transmembrane region" description="Helical" evidence="8">
    <location>
        <begin position="412"/>
        <end position="432"/>
    </location>
</feature>
<organism evidence="10 11">
    <name type="scientific">Scyliorhinus torazame</name>
    <name type="common">Cloudy catshark</name>
    <name type="synonym">Catulus torazame</name>
    <dbReference type="NCBI Taxonomy" id="75743"/>
    <lineage>
        <taxon>Eukaryota</taxon>
        <taxon>Metazoa</taxon>
        <taxon>Chordata</taxon>
        <taxon>Craniata</taxon>
        <taxon>Vertebrata</taxon>
        <taxon>Chondrichthyes</taxon>
        <taxon>Elasmobranchii</taxon>
        <taxon>Galeomorphii</taxon>
        <taxon>Galeoidea</taxon>
        <taxon>Carcharhiniformes</taxon>
        <taxon>Scyliorhinidae</taxon>
        <taxon>Scyliorhinus</taxon>
    </lineage>
</organism>
<comment type="catalytic activity">
    <reaction evidence="7">
        <text>L-threonine + hydrogencarbonate + ATP = L-threonylcarbamoyladenylate + diphosphate + H2O</text>
        <dbReference type="Rhea" id="RHEA:36407"/>
        <dbReference type="ChEBI" id="CHEBI:15377"/>
        <dbReference type="ChEBI" id="CHEBI:17544"/>
        <dbReference type="ChEBI" id="CHEBI:30616"/>
        <dbReference type="ChEBI" id="CHEBI:33019"/>
        <dbReference type="ChEBI" id="CHEBI:57926"/>
        <dbReference type="ChEBI" id="CHEBI:73682"/>
        <dbReference type="EC" id="2.7.7.87"/>
    </reaction>
</comment>
<reference evidence="10 11" key="1">
    <citation type="journal article" date="2018" name="Nat. Ecol. Evol.">
        <title>Shark genomes provide insights into elasmobranch evolution and the origin of vertebrates.</title>
        <authorList>
            <person name="Hara Y"/>
            <person name="Yamaguchi K"/>
            <person name="Onimaru K"/>
            <person name="Kadota M"/>
            <person name="Koyanagi M"/>
            <person name="Keeley SD"/>
            <person name="Tatsumi K"/>
            <person name="Tanaka K"/>
            <person name="Motone F"/>
            <person name="Kageyama Y"/>
            <person name="Nozu R"/>
            <person name="Adachi N"/>
            <person name="Nishimura O"/>
            <person name="Nakagawa R"/>
            <person name="Tanegashima C"/>
            <person name="Kiyatake I"/>
            <person name="Matsumoto R"/>
            <person name="Murakumo K"/>
            <person name="Nishida K"/>
            <person name="Terakita A"/>
            <person name="Kuratani S"/>
            <person name="Sato K"/>
            <person name="Hyodo S Kuraku.S."/>
        </authorList>
    </citation>
    <scope>NUCLEOTIDE SEQUENCE [LARGE SCALE GENOMIC DNA]</scope>
</reference>
<evidence type="ECO:0000259" key="9">
    <source>
        <dbReference type="PROSITE" id="PS51163"/>
    </source>
</evidence>
<evidence type="ECO:0000256" key="1">
    <source>
        <dbReference type="ARBA" id="ARBA00004496"/>
    </source>
</evidence>
<keyword evidence="11" id="KW-1185">Reference proteome</keyword>
<feature type="transmembrane region" description="Helical" evidence="8">
    <location>
        <begin position="196"/>
        <end position="216"/>
    </location>
</feature>
<dbReference type="InterPro" id="IPR006070">
    <property type="entry name" value="Sua5-like_dom"/>
</dbReference>
<dbReference type="EMBL" id="BFAA01001734">
    <property type="protein sequence ID" value="GCB69747.1"/>
    <property type="molecule type" value="Genomic_DNA"/>
</dbReference>
<evidence type="ECO:0000256" key="6">
    <source>
        <dbReference type="ARBA" id="ARBA00022679"/>
    </source>
</evidence>
<proteinExistence type="inferred from homology"/>
<dbReference type="InterPro" id="IPR050156">
    <property type="entry name" value="TC-AMP_synthase_SUA5"/>
</dbReference>
<feature type="transmembrane region" description="Helical" evidence="8">
    <location>
        <begin position="613"/>
        <end position="632"/>
    </location>
</feature>
<feature type="transmembrane region" description="Helical" evidence="8">
    <location>
        <begin position="118"/>
        <end position="136"/>
    </location>
</feature>
<keyword evidence="6" id="KW-0808">Transferase</keyword>
<evidence type="ECO:0000256" key="3">
    <source>
        <dbReference type="ARBA" id="ARBA00012584"/>
    </source>
</evidence>
<dbReference type="GO" id="GO:0006450">
    <property type="term" value="P:regulation of translational fidelity"/>
    <property type="evidence" value="ECO:0007669"/>
    <property type="project" value="TreeGrafter"/>
</dbReference>
<feature type="transmembrane region" description="Helical" evidence="8">
    <location>
        <begin position="45"/>
        <end position="66"/>
    </location>
</feature>
<dbReference type="GO" id="GO:0000049">
    <property type="term" value="F:tRNA binding"/>
    <property type="evidence" value="ECO:0007669"/>
    <property type="project" value="TreeGrafter"/>
</dbReference>
<sequence length="912" mass="99185">MTNKEVMLGEKIKLTAIWSFGPIARKVIQEATYIKKMSSSEGFAAVFYSEPGVLGLLANVISALIVALQNFSQVNTNVLANGTENILAGVHLVLIGGVTQLVAGLMSFRKYDHLAGTAFIAFSALWSSFGATRIILGANSPLNVTSDILNLKNISVVTNSPSVAFPPISESAVAGLVAYISVAFILSFCSATANYIMPFVFGAITITLIFEAVGLFSQWALIVSGIFELVIVAFGLYGATALLLKGITQRYILPGFGNALFNVLLLGAANKSTSKTIGEEKKKNTKYAEPIALGNLCSVISPFFFAFYCFGYIKSFYVGAVWVSINSIAQLYASYYGYLRSDVYFATKFCVHSTYWLVKAWEEFILTVLIDVGNLDSSRARMTGDWFFLVTALILCLMSLNRNKLEIIHNSFFVLLTISTIPQIGTISYYRFFGAVCSMYTVLSLFATFASLVNSIAEKALIPIGAQILSSKTLQSILFSLKQRFTKAEENPPCTTVQLPDALFYICNGLAALSAIQSADMDQAQAHITIPWVLIPGTLIQLYVSRIQVRGARYFGSTLPFCYAAIWATWTWLRFAGHLLNIDPSSDGGFTAGAIAFLIVNMFLVVSAIYTNVVLLLVTIIMEVIIICFLLFTLEQLPLPLEGVMLALFSFVCVYGATASFANHMFGKQLIPLGDSLFKVGKNKKADQAPLPCSIASSRQTSGLRTIAKILDSGHVCGIPTDTVYALAASCKHPEAIKNIYNIKDRPAEKPICICISNLEQLSAVHPPFSPLLWEFMNQVYPGGISCIVKKGEWLKKLGVGTAYDHVGTKDSIMIRVPDHTVTAHLVSMTGPLAITSANPSGEPDSIHHDMVISRLGHKIDAVLCDGNSNELVASTVVNCTKIDEGITIVREGCVPAVRVIQLFEQVKNKLD</sequence>
<dbReference type="PROSITE" id="PS51163">
    <property type="entry name" value="YRDC"/>
    <property type="match status" value="1"/>
</dbReference>
<feature type="transmembrane region" description="Helical" evidence="8">
    <location>
        <begin position="588"/>
        <end position="606"/>
    </location>
</feature>
<comment type="subcellular location">
    <subcellularLocation>
        <location evidence="1">Cytoplasm</location>
    </subcellularLocation>
</comment>
<dbReference type="GO" id="GO:0003725">
    <property type="term" value="F:double-stranded RNA binding"/>
    <property type="evidence" value="ECO:0007669"/>
    <property type="project" value="InterPro"/>
</dbReference>
<comment type="similarity">
    <text evidence="2">Belongs to the SUA5 family.</text>
</comment>
<evidence type="ECO:0000313" key="11">
    <source>
        <dbReference type="Proteomes" id="UP000288216"/>
    </source>
</evidence>
<protein>
    <recommendedName>
        <fullName evidence="4">Threonylcarbamoyl-AMP synthase</fullName>
        <ecNumber evidence="3">2.7.7.87</ecNumber>
    </recommendedName>
</protein>
<dbReference type="STRING" id="75743.A0A401P9A4"/>
<keyword evidence="5" id="KW-0963">Cytoplasm</keyword>
<feature type="transmembrane region" description="Helical" evidence="8">
    <location>
        <begin position="317"/>
        <end position="338"/>
    </location>
</feature>
<dbReference type="Gene3D" id="3.90.870.10">
    <property type="entry name" value="DHBP synthase"/>
    <property type="match status" value="1"/>
</dbReference>
<comment type="caution">
    <text evidence="10">The sequence shown here is derived from an EMBL/GenBank/DDBJ whole genome shotgun (WGS) entry which is preliminary data.</text>
</comment>
<keyword evidence="8" id="KW-0812">Transmembrane</keyword>
<feature type="transmembrane region" description="Helical" evidence="8">
    <location>
        <begin position="644"/>
        <end position="662"/>
    </location>
</feature>
<name>A0A401P9A4_SCYTO</name>
<feature type="transmembrane region" description="Helical" evidence="8">
    <location>
        <begin position="438"/>
        <end position="457"/>
    </location>
</feature>
<feature type="transmembrane region" description="Helical" evidence="8">
    <location>
        <begin position="290"/>
        <end position="310"/>
    </location>
</feature>
<feature type="transmembrane region" description="Helical" evidence="8">
    <location>
        <begin position="171"/>
        <end position="189"/>
    </location>
</feature>
<keyword evidence="8" id="KW-0472">Membrane</keyword>
<accession>A0A401P9A4</accession>
<gene>
    <name evidence="10" type="ORF">scyTo_0005532</name>
</gene>
<dbReference type="PANTHER" id="PTHR17490">
    <property type="entry name" value="SUA5"/>
    <property type="match status" value="1"/>
</dbReference>
<evidence type="ECO:0000256" key="7">
    <source>
        <dbReference type="ARBA" id="ARBA00048366"/>
    </source>
</evidence>
<dbReference type="OrthoDB" id="3648309at2759"/>
<dbReference type="Pfam" id="PF01300">
    <property type="entry name" value="Sua5_yciO_yrdC"/>
    <property type="match status" value="1"/>
</dbReference>
<dbReference type="EC" id="2.7.7.87" evidence="3"/>
<evidence type="ECO:0000256" key="4">
    <source>
        <dbReference type="ARBA" id="ARBA00015492"/>
    </source>
</evidence>
<dbReference type="GO" id="GO:0061710">
    <property type="term" value="F:L-threonylcarbamoyladenylate synthase"/>
    <property type="evidence" value="ECO:0007669"/>
    <property type="project" value="UniProtKB-EC"/>
</dbReference>
<dbReference type="AlphaFoldDB" id="A0A401P9A4"/>
<dbReference type="InterPro" id="IPR017945">
    <property type="entry name" value="DHBP_synth_RibB-like_a/b_dom"/>
</dbReference>
<feature type="transmembrane region" description="Helical" evidence="8">
    <location>
        <begin position="86"/>
        <end position="106"/>
    </location>
</feature>
<dbReference type="SUPFAM" id="SSF55821">
    <property type="entry name" value="YrdC/RibB"/>
    <property type="match status" value="1"/>
</dbReference>
<feature type="transmembrane region" description="Helical" evidence="8">
    <location>
        <begin position="251"/>
        <end position="270"/>
    </location>
</feature>
<evidence type="ECO:0000256" key="2">
    <source>
        <dbReference type="ARBA" id="ARBA00007663"/>
    </source>
</evidence>
<evidence type="ECO:0000256" key="8">
    <source>
        <dbReference type="SAM" id="Phobius"/>
    </source>
</evidence>